<dbReference type="EMBL" id="LAQU01000003">
    <property type="protein sequence ID" value="KKB64771.1"/>
    <property type="molecule type" value="Genomic_DNA"/>
</dbReference>
<feature type="transmembrane region" description="Helical" evidence="6">
    <location>
        <begin position="160"/>
        <end position="178"/>
    </location>
</feature>
<evidence type="ECO:0000256" key="2">
    <source>
        <dbReference type="ARBA" id="ARBA00022448"/>
    </source>
</evidence>
<keyword evidence="2" id="KW-0813">Transport</keyword>
<dbReference type="GO" id="GO:0022857">
    <property type="term" value="F:transmembrane transporter activity"/>
    <property type="evidence" value="ECO:0007669"/>
    <property type="project" value="InterPro"/>
</dbReference>
<keyword evidence="3 6" id="KW-0812">Transmembrane</keyword>
<dbReference type="RefSeq" id="WP_036009733.1">
    <property type="nucleotide sequence ID" value="NZ_CADFGU010000005.1"/>
</dbReference>
<evidence type="ECO:0000256" key="4">
    <source>
        <dbReference type="ARBA" id="ARBA00022989"/>
    </source>
</evidence>
<feature type="transmembrane region" description="Helical" evidence="6">
    <location>
        <begin position="21"/>
        <end position="44"/>
    </location>
</feature>
<proteinExistence type="predicted"/>
<feature type="transmembrane region" description="Helical" evidence="6">
    <location>
        <begin position="303"/>
        <end position="323"/>
    </location>
</feature>
<dbReference type="Proteomes" id="UP000033618">
    <property type="component" value="Unassembled WGS sequence"/>
</dbReference>
<keyword evidence="5 6" id="KW-0472">Membrane</keyword>
<evidence type="ECO:0000256" key="1">
    <source>
        <dbReference type="ARBA" id="ARBA00004141"/>
    </source>
</evidence>
<evidence type="ECO:0000313" key="8">
    <source>
        <dbReference type="Proteomes" id="UP000033618"/>
    </source>
</evidence>
<evidence type="ECO:0000256" key="5">
    <source>
        <dbReference type="ARBA" id="ARBA00023136"/>
    </source>
</evidence>
<organism evidence="7 8">
    <name type="scientific">Robbsia andropogonis</name>
    <dbReference type="NCBI Taxonomy" id="28092"/>
    <lineage>
        <taxon>Bacteria</taxon>
        <taxon>Pseudomonadati</taxon>
        <taxon>Pseudomonadota</taxon>
        <taxon>Betaproteobacteria</taxon>
        <taxon>Burkholderiales</taxon>
        <taxon>Burkholderiaceae</taxon>
        <taxon>Robbsia</taxon>
    </lineage>
</organism>
<dbReference type="OrthoDB" id="9787815at2"/>
<keyword evidence="4 6" id="KW-1133">Transmembrane helix</keyword>
<dbReference type="GO" id="GO:0016020">
    <property type="term" value="C:membrane"/>
    <property type="evidence" value="ECO:0007669"/>
    <property type="project" value="UniProtKB-SubCell"/>
</dbReference>
<dbReference type="PATRIC" id="fig|28092.6.peg.953"/>
<sequence>MRTSKEELAVSGWRVYFNTRMLVCAFLGFTSGLPLYVLITLVQAWLRSSGVDLKQIGLFALIGIPYTWKFVWAPLLDRFSPGIGRWQPGRRRGWMLVAQLSVAAGIAAMGWLQPQLELWTVAAFAFALAFFSASADIAIDAYRRELLSDAQQGLGTAIHVNAYKIASLVPGSLSLVLADHLPWSTVFAITAAFMLPGIILTFLAPAPTVAALAPRNLTDAIVLPFKEFIARSGWRHAILILAFIFLYKLGDSMTTALATPFYLDLGFTKTQIGLVAKVSSLWASVAGGILGGIWLVRLGIARGLWVFGIAQIVSTLTFAWLAALGTHASTFDLGWAIAAEAFGAGLGTAAFTAYIATTTDPRYTATQFALFTSLASVPRVFINAGTGWIVDTLGWFDFYLVCAVLALPGMALLLKVAPWNTRTR</sequence>
<keyword evidence="8" id="KW-1185">Reference proteome</keyword>
<protein>
    <recommendedName>
        <fullName evidence="9">AmpG family muropeptide MFS transporter</fullName>
    </recommendedName>
</protein>
<feature type="transmembrane region" description="Helical" evidence="6">
    <location>
        <begin position="118"/>
        <end position="139"/>
    </location>
</feature>
<dbReference type="STRING" id="28092.WM40_04020"/>
<dbReference type="InterPro" id="IPR036259">
    <property type="entry name" value="MFS_trans_sf"/>
</dbReference>
<accession>A0A0F5K3R4</accession>
<dbReference type="PANTHER" id="PTHR12778:SF10">
    <property type="entry name" value="MAJOR FACILITATOR SUPERFAMILY DOMAIN-CONTAINING PROTEIN 3"/>
    <property type="match status" value="1"/>
</dbReference>
<gene>
    <name evidence="7" type="ORF">WM40_04020</name>
</gene>
<dbReference type="PANTHER" id="PTHR12778">
    <property type="entry name" value="SOLUTE CARRIER FAMILY 33 ACETYL-COA TRANSPORTER -RELATED"/>
    <property type="match status" value="1"/>
</dbReference>
<dbReference type="Pfam" id="PF07690">
    <property type="entry name" value="MFS_1"/>
    <property type="match status" value="1"/>
</dbReference>
<dbReference type="SUPFAM" id="SSF103473">
    <property type="entry name" value="MFS general substrate transporter"/>
    <property type="match status" value="1"/>
</dbReference>
<evidence type="ECO:0000256" key="3">
    <source>
        <dbReference type="ARBA" id="ARBA00022692"/>
    </source>
</evidence>
<evidence type="ECO:0000313" key="7">
    <source>
        <dbReference type="EMBL" id="KKB64771.1"/>
    </source>
</evidence>
<feature type="transmembrane region" description="Helical" evidence="6">
    <location>
        <begin position="368"/>
        <end position="390"/>
    </location>
</feature>
<dbReference type="AlphaFoldDB" id="A0A0F5K3R4"/>
<dbReference type="NCBIfam" id="TIGR00901">
    <property type="entry name" value="2A0125"/>
    <property type="match status" value="1"/>
</dbReference>
<evidence type="ECO:0008006" key="9">
    <source>
        <dbReference type="Google" id="ProtNLM"/>
    </source>
</evidence>
<name>A0A0F5K3R4_9BURK</name>
<feature type="transmembrane region" description="Helical" evidence="6">
    <location>
        <begin position="335"/>
        <end position="356"/>
    </location>
</feature>
<feature type="transmembrane region" description="Helical" evidence="6">
    <location>
        <begin position="396"/>
        <end position="414"/>
    </location>
</feature>
<feature type="transmembrane region" description="Helical" evidence="6">
    <location>
        <begin position="270"/>
        <end position="296"/>
    </location>
</feature>
<feature type="transmembrane region" description="Helical" evidence="6">
    <location>
        <begin position="184"/>
        <end position="212"/>
    </location>
</feature>
<dbReference type="InterPro" id="IPR011701">
    <property type="entry name" value="MFS"/>
</dbReference>
<comment type="caution">
    <text evidence="7">The sequence shown here is derived from an EMBL/GenBank/DDBJ whole genome shotgun (WGS) entry which is preliminary data.</text>
</comment>
<feature type="transmembrane region" description="Helical" evidence="6">
    <location>
        <begin position="93"/>
        <end position="112"/>
    </location>
</feature>
<feature type="transmembrane region" description="Helical" evidence="6">
    <location>
        <begin position="233"/>
        <end position="250"/>
    </location>
</feature>
<feature type="transmembrane region" description="Helical" evidence="6">
    <location>
        <begin position="56"/>
        <end position="72"/>
    </location>
</feature>
<dbReference type="InterPro" id="IPR004752">
    <property type="entry name" value="AmpG_permease/AT-1"/>
</dbReference>
<evidence type="ECO:0000256" key="6">
    <source>
        <dbReference type="SAM" id="Phobius"/>
    </source>
</evidence>
<dbReference type="Gene3D" id="1.20.1250.20">
    <property type="entry name" value="MFS general substrate transporter like domains"/>
    <property type="match status" value="2"/>
</dbReference>
<comment type="subcellular location">
    <subcellularLocation>
        <location evidence="1">Membrane</location>
        <topology evidence="1">Multi-pass membrane protein</topology>
    </subcellularLocation>
</comment>
<dbReference type="CDD" id="cd17486">
    <property type="entry name" value="MFS_AmpG_like"/>
    <property type="match status" value="1"/>
</dbReference>
<reference evidence="7 8" key="1">
    <citation type="submission" date="2015-03" db="EMBL/GenBank/DDBJ databases">
        <title>Draft Genome Sequence of Burkholderia andropogonis type strain ICMP2807, isolated from Sorghum bicolor.</title>
        <authorList>
            <person name="Lopes-Santos L."/>
            <person name="Castro D.B."/>
            <person name="Ottoboni L.M."/>
            <person name="Park D."/>
            <person name="Weirc B.S."/>
            <person name="Destefano S.A."/>
        </authorList>
    </citation>
    <scope>NUCLEOTIDE SEQUENCE [LARGE SCALE GENOMIC DNA]</scope>
    <source>
        <strain evidence="7 8">ICMP2807</strain>
    </source>
</reference>